<gene>
    <name evidence="1" type="ORF">RPERSI_LOCUS9080</name>
</gene>
<dbReference type="EMBL" id="CAJVQC010016838">
    <property type="protein sequence ID" value="CAG8680230.1"/>
    <property type="molecule type" value="Genomic_DNA"/>
</dbReference>
<keyword evidence="2" id="KW-1185">Reference proteome</keyword>
<dbReference type="Proteomes" id="UP000789920">
    <property type="component" value="Unassembled WGS sequence"/>
</dbReference>
<name>A0ACA9P205_9GLOM</name>
<organism evidence="1 2">
    <name type="scientific">Racocetra persica</name>
    <dbReference type="NCBI Taxonomy" id="160502"/>
    <lineage>
        <taxon>Eukaryota</taxon>
        <taxon>Fungi</taxon>
        <taxon>Fungi incertae sedis</taxon>
        <taxon>Mucoromycota</taxon>
        <taxon>Glomeromycotina</taxon>
        <taxon>Glomeromycetes</taxon>
        <taxon>Diversisporales</taxon>
        <taxon>Gigasporaceae</taxon>
        <taxon>Racocetra</taxon>
    </lineage>
</organism>
<sequence length="343" mass="40742">TEYELNLLDTKHIALMPYNLYNPDDRDLRYAGKVDYDITKCYFLLLDDCELDDCECFDDQTEEISGLELKQPYIINYRMAFYINKNQLKIQNFFESWRKKLNNINSILVGKEVLEEIEKNNEFTESIESNYDKWNINKWNIENNPDKILLSYNSIDNIKIDILYAKIKAIKLLKNKDLLMKIVTDNFRTLSQYPEIINWFLSRIAFFVPDDTLYEIVNPNSTSRLTNYPKESTLTQPIYDLLDQLNNIKKIPLYIIFLMARFFYPFDINPFGFSPKTNLYELWIAHLDELRKVVKQIQNNTWPGFYKPYISPVLLEAIQMKSELDHVEDKATQTNPDKATQTD</sequence>
<proteinExistence type="predicted"/>
<reference evidence="1" key="1">
    <citation type="submission" date="2021-06" db="EMBL/GenBank/DDBJ databases">
        <authorList>
            <person name="Kallberg Y."/>
            <person name="Tangrot J."/>
            <person name="Rosling A."/>
        </authorList>
    </citation>
    <scope>NUCLEOTIDE SEQUENCE</scope>
    <source>
        <strain evidence="1">MA461A</strain>
    </source>
</reference>
<evidence type="ECO:0000313" key="1">
    <source>
        <dbReference type="EMBL" id="CAG8680230.1"/>
    </source>
</evidence>
<comment type="caution">
    <text evidence="1">The sequence shown here is derived from an EMBL/GenBank/DDBJ whole genome shotgun (WGS) entry which is preliminary data.</text>
</comment>
<protein>
    <submittedName>
        <fullName evidence="1">27239_t:CDS:1</fullName>
    </submittedName>
</protein>
<evidence type="ECO:0000313" key="2">
    <source>
        <dbReference type="Proteomes" id="UP000789920"/>
    </source>
</evidence>
<accession>A0ACA9P205</accession>
<feature type="non-terminal residue" evidence="1">
    <location>
        <position position="1"/>
    </location>
</feature>